<accession>A0A1F5G0F5</accession>
<protein>
    <recommendedName>
        <fullName evidence="3">Haloacid dehalogenase</fullName>
    </recommendedName>
</protein>
<name>A0A1F5G0F5_9BACT</name>
<dbReference type="InterPro" id="IPR023214">
    <property type="entry name" value="HAD_sf"/>
</dbReference>
<dbReference type="InterPro" id="IPR041492">
    <property type="entry name" value="HAD_2"/>
</dbReference>
<dbReference type="CDD" id="cd01427">
    <property type="entry name" value="HAD_like"/>
    <property type="match status" value="1"/>
</dbReference>
<dbReference type="GO" id="GO:0006281">
    <property type="term" value="P:DNA repair"/>
    <property type="evidence" value="ECO:0007669"/>
    <property type="project" value="TreeGrafter"/>
</dbReference>
<evidence type="ECO:0000313" key="1">
    <source>
        <dbReference type="EMBL" id="OGD85339.1"/>
    </source>
</evidence>
<dbReference type="Gene3D" id="3.40.50.1000">
    <property type="entry name" value="HAD superfamily/HAD-like"/>
    <property type="match status" value="1"/>
</dbReference>
<dbReference type="PANTHER" id="PTHR43434">
    <property type="entry name" value="PHOSPHOGLYCOLATE PHOSPHATASE"/>
    <property type="match status" value="1"/>
</dbReference>
<dbReference type="SUPFAM" id="SSF56784">
    <property type="entry name" value="HAD-like"/>
    <property type="match status" value="1"/>
</dbReference>
<dbReference type="Proteomes" id="UP000176317">
    <property type="component" value="Unassembled WGS sequence"/>
</dbReference>
<reference evidence="1 2" key="1">
    <citation type="journal article" date="2016" name="Nat. Commun.">
        <title>Thousands of microbial genomes shed light on interconnected biogeochemical processes in an aquifer system.</title>
        <authorList>
            <person name="Anantharaman K."/>
            <person name="Brown C.T."/>
            <person name="Hug L.A."/>
            <person name="Sharon I."/>
            <person name="Castelle C.J."/>
            <person name="Probst A.J."/>
            <person name="Thomas B.C."/>
            <person name="Singh A."/>
            <person name="Wilkins M.J."/>
            <person name="Karaoz U."/>
            <person name="Brodie E.L."/>
            <person name="Williams K.H."/>
            <person name="Hubbard S.S."/>
            <person name="Banfield J.F."/>
        </authorList>
    </citation>
    <scope>NUCLEOTIDE SEQUENCE [LARGE SCALE GENOMIC DNA]</scope>
</reference>
<dbReference type="EMBL" id="MFAT01000071">
    <property type="protein sequence ID" value="OGD85339.1"/>
    <property type="molecule type" value="Genomic_DNA"/>
</dbReference>
<gene>
    <name evidence="1" type="ORF">A2164_04585</name>
</gene>
<proteinExistence type="predicted"/>
<dbReference type="AlphaFoldDB" id="A0A1F5G0F5"/>
<sequence>MTRQKIFAWDFHGTLEEGVEVGFCDLLKQLSKIYPTDVAINLKGVRQLYGTSIADYLRHYFPKYKLADIKNMMDKIAHKQSQNHLKKYVVAAPHAAFVLAKIKKAGHKNIIVTNSHLGHINPLIDIVGICKLIDEVFAIDRHYTYEKIDPVKEKAKILQQLSKDYQIPNSRIIAIGDSHTDINAGLAAGVIIYQFINRHFPPVKTNAKYKIMDLREILKEI</sequence>
<dbReference type="PANTHER" id="PTHR43434:SF1">
    <property type="entry name" value="PHOSPHOGLYCOLATE PHOSPHATASE"/>
    <property type="match status" value="1"/>
</dbReference>
<organism evidence="1 2">
    <name type="scientific">Candidatus Curtissbacteria bacterium RBG_13_35_7</name>
    <dbReference type="NCBI Taxonomy" id="1797705"/>
    <lineage>
        <taxon>Bacteria</taxon>
        <taxon>Candidatus Curtissiibacteriota</taxon>
    </lineage>
</organism>
<dbReference type="InterPro" id="IPR036412">
    <property type="entry name" value="HAD-like_sf"/>
</dbReference>
<evidence type="ECO:0000313" key="2">
    <source>
        <dbReference type="Proteomes" id="UP000176317"/>
    </source>
</evidence>
<comment type="caution">
    <text evidence="1">The sequence shown here is derived from an EMBL/GenBank/DDBJ whole genome shotgun (WGS) entry which is preliminary data.</text>
</comment>
<dbReference type="SFLD" id="SFLDG01129">
    <property type="entry name" value="C1.5:_HAD__Beta-PGM__Phosphata"/>
    <property type="match status" value="1"/>
</dbReference>
<dbReference type="GO" id="GO:0008967">
    <property type="term" value="F:phosphoglycolate phosphatase activity"/>
    <property type="evidence" value="ECO:0007669"/>
    <property type="project" value="TreeGrafter"/>
</dbReference>
<dbReference type="Pfam" id="PF13419">
    <property type="entry name" value="HAD_2"/>
    <property type="match status" value="1"/>
</dbReference>
<evidence type="ECO:0008006" key="3">
    <source>
        <dbReference type="Google" id="ProtNLM"/>
    </source>
</evidence>
<dbReference type="InterPro" id="IPR050155">
    <property type="entry name" value="HAD-like_hydrolase_sf"/>
</dbReference>
<dbReference type="SFLD" id="SFLDS00003">
    <property type="entry name" value="Haloacid_Dehalogenase"/>
    <property type="match status" value="1"/>
</dbReference>